<dbReference type="AlphaFoldDB" id="A0A9K3EL96"/>
<comment type="caution">
    <text evidence="1">The sequence shown here is derived from an EMBL/GenBank/DDBJ whole genome shotgun (WGS) entry which is preliminary data.</text>
</comment>
<protein>
    <submittedName>
        <fullName evidence="1">Uncharacterized protein</fullName>
    </submittedName>
</protein>
<reference evidence="1" key="2">
    <citation type="submission" date="2020-06" db="EMBL/GenBank/DDBJ databases">
        <title>Helianthus annuus Genome sequencing and assembly Release 2.</title>
        <authorList>
            <person name="Gouzy J."/>
            <person name="Langlade N."/>
            <person name="Munos S."/>
        </authorList>
    </citation>
    <scope>NUCLEOTIDE SEQUENCE</scope>
    <source>
        <tissue evidence="1">Leaves</tissue>
    </source>
</reference>
<proteinExistence type="predicted"/>
<accession>A0A9K3EL96</accession>
<dbReference type="EMBL" id="MNCJ02000328">
    <property type="protein sequence ID" value="KAF5775458.1"/>
    <property type="molecule type" value="Genomic_DNA"/>
</dbReference>
<name>A0A9K3EL96_HELAN</name>
<evidence type="ECO:0000313" key="2">
    <source>
        <dbReference type="Proteomes" id="UP000215914"/>
    </source>
</evidence>
<organism evidence="1 2">
    <name type="scientific">Helianthus annuus</name>
    <name type="common">Common sunflower</name>
    <dbReference type="NCBI Taxonomy" id="4232"/>
    <lineage>
        <taxon>Eukaryota</taxon>
        <taxon>Viridiplantae</taxon>
        <taxon>Streptophyta</taxon>
        <taxon>Embryophyta</taxon>
        <taxon>Tracheophyta</taxon>
        <taxon>Spermatophyta</taxon>
        <taxon>Magnoliopsida</taxon>
        <taxon>eudicotyledons</taxon>
        <taxon>Gunneridae</taxon>
        <taxon>Pentapetalae</taxon>
        <taxon>asterids</taxon>
        <taxon>campanulids</taxon>
        <taxon>Asterales</taxon>
        <taxon>Asteraceae</taxon>
        <taxon>Asteroideae</taxon>
        <taxon>Heliantheae alliance</taxon>
        <taxon>Heliantheae</taxon>
        <taxon>Helianthus</taxon>
    </lineage>
</organism>
<gene>
    <name evidence="1" type="ORF">HanXRQr2_Chr13g0612301</name>
</gene>
<sequence length="63" mass="7315">MPSSYPGRHMPLPRLEPSTSGKRWVSVANWATPVGYEWDYTGYDCCCVIKFDTNYLLKKLTHF</sequence>
<reference evidence="1" key="1">
    <citation type="journal article" date="2017" name="Nature">
        <title>The sunflower genome provides insights into oil metabolism, flowering and Asterid evolution.</title>
        <authorList>
            <person name="Badouin H."/>
            <person name="Gouzy J."/>
            <person name="Grassa C.J."/>
            <person name="Murat F."/>
            <person name="Staton S.E."/>
            <person name="Cottret L."/>
            <person name="Lelandais-Briere C."/>
            <person name="Owens G.L."/>
            <person name="Carrere S."/>
            <person name="Mayjonade B."/>
            <person name="Legrand L."/>
            <person name="Gill N."/>
            <person name="Kane N.C."/>
            <person name="Bowers J.E."/>
            <person name="Hubner S."/>
            <person name="Bellec A."/>
            <person name="Berard A."/>
            <person name="Berges H."/>
            <person name="Blanchet N."/>
            <person name="Boniface M.C."/>
            <person name="Brunel D."/>
            <person name="Catrice O."/>
            <person name="Chaidir N."/>
            <person name="Claudel C."/>
            <person name="Donnadieu C."/>
            <person name="Faraut T."/>
            <person name="Fievet G."/>
            <person name="Helmstetter N."/>
            <person name="King M."/>
            <person name="Knapp S.J."/>
            <person name="Lai Z."/>
            <person name="Le Paslier M.C."/>
            <person name="Lippi Y."/>
            <person name="Lorenzon L."/>
            <person name="Mandel J.R."/>
            <person name="Marage G."/>
            <person name="Marchand G."/>
            <person name="Marquand E."/>
            <person name="Bret-Mestries E."/>
            <person name="Morien E."/>
            <person name="Nambeesan S."/>
            <person name="Nguyen T."/>
            <person name="Pegot-Espagnet P."/>
            <person name="Pouilly N."/>
            <person name="Raftis F."/>
            <person name="Sallet E."/>
            <person name="Schiex T."/>
            <person name="Thomas J."/>
            <person name="Vandecasteele C."/>
            <person name="Vares D."/>
            <person name="Vear F."/>
            <person name="Vautrin S."/>
            <person name="Crespi M."/>
            <person name="Mangin B."/>
            <person name="Burke J.M."/>
            <person name="Salse J."/>
            <person name="Munos S."/>
            <person name="Vincourt P."/>
            <person name="Rieseberg L.H."/>
            <person name="Langlade N.B."/>
        </authorList>
    </citation>
    <scope>NUCLEOTIDE SEQUENCE</scope>
    <source>
        <tissue evidence="1">Leaves</tissue>
    </source>
</reference>
<evidence type="ECO:0000313" key="1">
    <source>
        <dbReference type="EMBL" id="KAF5775458.1"/>
    </source>
</evidence>
<dbReference type="Gramene" id="mRNA:HanXRQr2_Chr13g0612301">
    <property type="protein sequence ID" value="CDS:HanXRQr2_Chr13g0612301.1"/>
    <property type="gene ID" value="HanXRQr2_Chr13g0612301"/>
</dbReference>
<dbReference type="Proteomes" id="UP000215914">
    <property type="component" value="Unassembled WGS sequence"/>
</dbReference>
<keyword evidence="2" id="KW-1185">Reference proteome</keyword>